<dbReference type="PROSITE" id="PS50305">
    <property type="entry name" value="SIRTUIN"/>
    <property type="match status" value="1"/>
</dbReference>
<dbReference type="EC" id="2.3.1.286" evidence="1"/>
<dbReference type="Pfam" id="PF02146">
    <property type="entry name" value="SIR2"/>
    <property type="match status" value="1"/>
</dbReference>
<feature type="binding site" evidence="4">
    <location>
        <position position="146"/>
    </location>
    <ligand>
        <name>Zn(2+)</name>
        <dbReference type="ChEBI" id="CHEBI:29105"/>
    </ligand>
</feature>
<evidence type="ECO:0000256" key="3">
    <source>
        <dbReference type="ARBA" id="ARBA00023027"/>
    </source>
</evidence>
<evidence type="ECO:0000313" key="6">
    <source>
        <dbReference type="EMBL" id="GCD99555.1"/>
    </source>
</evidence>
<feature type="active site" description="Proton acceptor" evidence="4">
    <location>
        <position position="138"/>
    </location>
</feature>
<dbReference type="AlphaFoldDB" id="A0A401YYJ1"/>
<evidence type="ECO:0000256" key="4">
    <source>
        <dbReference type="PROSITE-ProRule" id="PRU00236"/>
    </source>
</evidence>
<organism evidence="6 7">
    <name type="scientific">Embleya hyalina</name>
    <dbReference type="NCBI Taxonomy" id="516124"/>
    <lineage>
        <taxon>Bacteria</taxon>
        <taxon>Bacillati</taxon>
        <taxon>Actinomycetota</taxon>
        <taxon>Actinomycetes</taxon>
        <taxon>Kitasatosporales</taxon>
        <taxon>Streptomycetaceae</taxon>
        <taxon>Embleya</taxon>
    </lineage>
</organism>
<dbReference type="InterPro" id="IPR050134">
    <property type="entry name" value="NAD-dep_sirtuin_deacylases"/>
</dbReference>
<gene>
    <name evidence="6" type="primary">cobB2</name>
    <name evidence="6" type="ORF">EHYA_07277</name>
</gene>
<keyword evidence="7" id="KW-1185">Reference proteome</keyword>
<dbReference type="GO" id="GO:0070403">
    <property type="term" value="F:NAD+ binding"/>
    <property type="evidence" value="ECO:0007669"/>
    <property type="project" value="InterPro"/>
</dbReference>
<dbReference type="Gene3D" id="3.30.1600.10">
    <property type="entry name" value="SIR2/SIRT2 'Small Domain"/>
    <property type="match status" value="1"/>
</dbReference>
<sequence>MTGRQVGRVATLGAMTEQIDLVRKWIAAAEDGVTVLTGAGISTDSGIPDYRGPQGVWTKDPDAEKLVTYSYYMADEDIRRRSWLLRRDNPARLAGPNAGHAALVALERAGRLNALITQNVDGLHRRAGTSPEKIVELHGTMFYVLCTDCDTRTTLDAALERVEMGEDDPRCLQCGGIQKTATIMFGQGLDHGVLERAAIAAQIGDLFLAVGTSLQVEPAASLCRVARDSGARLVIVNAGETPYDPIADAVIREPIGEVLPELVEGL</sequence>
<dbReference type="EMBL" id="BIFH01000033">
    <property type="protein sequence ID" value="GCD99555.1"/>
    <property type="molecule type" value="Genomic_DNA"/>
</dbReference>
<dbReference type="GO" id="GO:0046872">
    <property type="term" value="F:metal ion binding"/>
    <property type="evidence" value="ECO:0007669"/>
    <property type="project" value="UniProtKB-KW"/>
</dbReference>
<keyword evidence="4" id="KW-0479">Metal-binding</keyword>
<keyword evidence="3" id="KW-0520">NAD</keyword>
<evidence type="ECO:0000259" key="5">
    <source>
        <dbReference type="PROSITE" id="PS50305"/>
    </source>
</evidence>
<evidence type="ECO:0000313" key="7">
    <source>
        <dbReference type="Proteomes" id="UP000286931"/>
    </source>
</evidence>
<protein>
    <recommendedName>
        <fullName evidence="1">protein acetyllysine N-acetyltransferase</fullName>
        <ecNumber evidence="1">2.3.1.286</ecNumber>
    </recommendedName>
</protein>
<dbReference type="SUPFAM" id="SSF52467">
    <property type="entry name" value="DHS-like NAD/FAD-binding domain"/>
    <property type="match status" value="1"/>
</dbReference>
<reference evidence="6 7" key="1">
    <citation type="submission" date="2018-12" db="EMBL/GenBank/DDBJ databases">
        <title>Draft genome sequence of Embleya hyalina NBRC 13850T.</title>
        <authorList>
            <person name="Komaki H."/>
            <person name="Hosoyama A."/>
            <person name="Kimura A."/>
            <person name="Ichikawa N."/>
            <person name="Tamura T."/>
        </authorList>
    </citation>
    <scope>NUCLEOTIDE SEQUENCE [LARGE SCALE GENOMIC DNA]</scope>
    <source>
        <strain evidence="6 7">NBRC 13850</strain>
    </source>
</reference>
<dbReference type="PANTHER" id="PTHR11085:SF4">
    <property type="entry name" value="NAD-DEPENDENT PROTEIN DEACYLASE"/>
    <property type="match status" value="1"/>
</dbReference>
<dbReference type="Gene3D" id="3.40.50.1220">
    <property type="entry name" value="TPP-binding domain"/>
    <property type="match status" value="1"/>
</dbReference>
<feature type="binding site" evidence="4">
    <location>
        <position position="174"/>
    </location>
    <ligand>
        <name>Zn(2+)</name>
        <dbReference type="ChEBI" id="CHEBI:29105"/>
    </ligand>
</feature>
<comment type="caution">
    <text evidence="6">The sequence shown here is derived from an EMBL/GenBank/DDBJ whole genome shotgun (WGS) entry which is preliminary data.</text>
</comment>
<proteinExistence type="predicted"/>
<feature type="domain" description="Deacetylase sirtuin-type" evidence="5">
    <location>
        <begin position="12"/>
        <end position="266"/>
    </location>
</feature>
<feature type="binding site" evidence="4">
    <location>
        <position position="171"/>
    </location>
    <ligand>
        <name>Zn(2+)</name>
        <dbReference type="ChEBI" id="CHEBI:29105"/>
    </ligand>
</feature>
<dbReference type="InterPro" id="IPR026590">
    <property type="entry name" value="Ssirtuin_cat_dom"/>
</dbReference>
<evidence type="ECO:0000256" key="1">
    <source>
        <dbReference type="ARBA" id="ARBA00012928"/>
    </source>
</evidence>
<dbReference type="PANTHER" id="PTHR11085">
    <property type="entry name" value="NAD-DEPENDENT PROTEIN DEACYLASE SIRTUIN-5, MITOCHONDRIAL-RELATED"/>
    <property type="match status" value="1"/>
</dbReference>
<keyword evidence="2" id="KW-0808">Transferase</keyword>
<dbReference type="Proteomes" id="UP000286931">
    <property type="component" value="Unassembled WGS sequence"/>
</dbReference>
<dbReference type="GO" id="GO:0017136">
    <property type="term" value="F:histone deacetylase activity, NAD-dependent"/>
    <property type="evidence" value="ECO:0007669"/>
    <property type="project" value="TreeGrafter"/>
</dbReference>
<keyword evidence="4" id="KW-0862">Zinc</keyword>
<name>A0A401YYJ1_9ACTN</name>
<evidence type="ECO:0000256" key="2">
    <source>
        <dbReference type="ARBA" id="ARBA00022679"/>
    </source>
</evidence>
<dbReference type="InterPro" id="IPR029035">
    <property type="entry name" value="DHS-like_NAD/FAD-binding_dom"/>
</dbReference>
<feature type="binding site" evidence="4">
    <location>
        <position position="149"/>
    </location>
    <ligand>
        <name>Zn(2+)</name>
        <dbReference type="ChEBI" id="CHEBI:29105"/>
    </ligand>
</feature>
<dbReference type="InterPro" id="IPR003000">
    <property type="entry name" value="Sirtuin"/>
</dbReference>
<accession>A0A401YYJ1</accession>
<dbReference type="InterPro" id="IPR026591">
    <property type="entry name" value="Sirtuin_cat_small_dom_sf"/>
</dbReference>